<comment type="pathway">
    <text evidence="1 6 7">Purine metabolism; IMP biosynthesis via de novo pathway; N(1)-(5-phospho-D-ribosyl)glycinamide from 5-phospho-alpha-D-ribose 1-diphosphate: step 1/2.</text>
</comment>
<keyword evidence="6" id="KW-0460">Magnesium</keyword>
<dbReference type="CDD" id="cd06223">
    <property type="entry name" value="PRTases_typeI"/>
    <property type="match status" value="1"/>
</dbReference>
<gene>
    <name evidence="6" type="primary">purF</name>
    <name evidence="9" type="ORF">KQI88_16430</name>
</gene>
<accession>A0ABS6G699</accession>
<dbReference type="EMBL" id="JAHLQK010000007">
    <property type="protein sequence ID" value="MBU5678007.1"/>
    <property type="molecule type" value="Genomic_DNA"/>
</dbReference>
<sequence length="465" mass="50995">MERYLRTFNEINNDKLGEECGIIGMYKWNEDNASKLLFYGLYALQHRGQESAGIASNDGQRSYHYKQMGLVSEVFDDKILSQLGGHISIGHVRYGTAGGSKVENAQPLIAKIGESSISVAHNGSLVNAKEVKKILEDAGEVFKTSIDSEVIIKLLSKYSDEDILSSIEKTMDSIKGAYALVIMTEEELIGIRDPYGLRPLCLGKLDDGYVLASESCALDAVGATLIRDVKPGEIITINKEGITSTYYTKKEKRASCIFEYVYFARPDSLIDGVNVYEARKNAGRILAKEHPIDVDMVIAVPDSSIPVALGYAEELGIPFGEGLFKNRYVGRTFIEPDQSSRERALRLKLSPLGQNIKGKKVVLVDDSIVRGTTSRKIVADLRSAGAKEVHLRISSPPVAYSCYFGIDTPDASKLLGATKSIEEIRQIVEADSLGYISLDGLVESTGLTKENFCTACFNGDYPIKI</sequence>
<organism evidence="9 10">
    <name type="scientific">Alkaliphilus flagellatus</name>
    <dbReference type="NCBI Taxonomy" id="2841507"/>
    <lineage>
        <taxon>Bacteria</taxon>
        <taxon>Bacillati</taxon>
        <taxon>Bacillota</taxon>
        <taxon>Clostridia</taxon>
        <taxon>Peptostreptococcales</taxon>
        <taxon>Natronincolaceae</taxon>
        <taxon>Alkaliphilus</taxon>
    </lineage>
</organism>
<keyword evidence="3 6" id="KW-0808">Transferase</keyword>
<dbReference type="InterPro" id="IPR035584">
    <property type="entry name" value="PurF_N"/>
</dbReference>
<evidence type="ECO:0000256" key="1">
    <source>
        <dbReference type="ARBA" id="ARBA00005209"/>
    </source>
</evidence>
<evidence type="ECO:0000256" key="5">
    <source>
        <dbReference type="ARBA" id="ARBA00022962"/>
    </source>
</evidence>
<feature type="binding site" evidence="6">
    <location>
        <position position="453"/>
    </location>
    <ligand>
        <name>[4Fe-4S] cluster</name>
        <dbReference type="ChEBI" id="CHEBI:49883"/>
    </ligand>
</feature>
<evidence type="ECO:0000313" key="9">
    <source>
        <dbReference type="EMBL" id="MBU5678007.1"/>
    </source>
</evidence>
<evidence type="ECO:0000256" key="3">
    <source>
        <dbReference type="ARBA" id="ARBA00022679"/>
    </source>
</evidence>
<comment type="cofactor">
    <cofactor evidence="6">
        <name>[4Fe-4S] cluster</name>
        <dbReference type="ChEBI" id="CHEBI:49883"/>
    </cofactor>
    <text evidence="6">Binds 1 [4Fe-4S] cluster per subunit.</text>
</comment>
<name>A0ABS6G699_9FIRM</name>
<feature type="binding site" evidence="6">
    <location>
        <position position="303"/>
    </location>
    <ligand>
        <name>Mg(2+)</name>
        <dbReference type="ChEBI" id="CHEBI:18420"/>
    </ligand>
</feature>
<dbReference type="HAMAP" id="MF_01931">
    <property type="entry name" value="PurF"/>
    <property type="match status" value="1"/>
</dbReference>
<dbReference type="GO" id="GO:0004044">
    <property type="term" value="F:amidophosphoribosyltransferase activity"/>
    <property type="evidence" value="ECO:0007669"/>
    <property type="project" value="UniProtKB-EC"/>
</dbReference>
<feature type="active site" description="Nucleophile" evidence="6">
    <location>
        <position position="20"/>
    </location>
</feature>
<comment type="caution">
    <text evidence="9">The sequence shown here is derived from an EMBL/GenBank/DDBJ whole genome shotgun (WGS) entry which is preliminary data.</text>
</comment>
<keyword evidence="10" id="KW-1185">Reference proteome</keyword>
<feature type="binding site" evidence="6">
    <location>
        <position position="256"/>
    </location>
    <ligand>
        <name>[4Fe-4S] cluster</name>
        <dbReference type="ChEBI" id="CHEBI:49883"/>
    </ligand>
</feature>
<evidence type="ECO:0000256" key="2">
    <source>
        <dbReference type="ARBA" id="ARBA00010138"/>
    </source>
</evidence>
<evidence type="ECO:0000313" key="10">
    <source>
        <dbReference type="Proteomes" id="UP000779508"/>
    </source>
</evidence>
<dbReference type="InterPro" id="IPR000836">
    <property type="entry name" value="PRTase_dom"/>
</dbReference>
<dbReference type="PROSITE" id="PS51278">
    <property type="entry name" value="GATASE_TYPE_2"/>
    <property type="match status" value="1"/>
</dbReference>
<evidence type="ECO:0000256" key="4">
    <source>
        <dbReference type="ARBA" id="ARBA00022755"/>
    </source>
</evidence>
<feature type="binding site" evidence="6">
    <location>
        <position position="456"/>
    </location>
    <ligand>
        <name>[4Fe-4S] cluster</name>
        <dbReference type="ChEBI" id="CHEBI:49883"/>
    </ligand>
</feature>
<reference evidence="9 10" key="1">
    <citation type="submission" date="2021-06" db="EMBL/GenBank/DDBJ databases">
        <authorList>
            <person name="Sun Q."/>
            <person name="Li D."/>
        </authorList>
    </citation>
    <scope>NUCLEOTIDE SEQUENCE [LARGE SCALE GENOMIC DNA]</scope>
    <source>
        <strain evidence="9 10">MSJ-5</strain>
    </source>
</reference>
<dbReference type="InterPro" id="IPR017932">
    <property type="entry name" value="GATase_2_dom"/>
</dbReference>
<dbReference type="PIRSF" id="PIRSF000485">
    <property type="entry name" value="Amd_phspho_trans"/>
    <property type="match status" value="1"/>
</dbReference>
<dbReference type="CDD" id="cd00715">
    <property type="entry name" value="GPATase_N"/>
    <property type="match status" value="1"/>
</dbReference>
<dbReference type="PANTHER" id="PTHR11907">
    <property type="entry name" value="AMIDOPHOSPHORIBOSYLTRANSFERASE"/>
    <property type="match status" value="1"/>
</dbReference>
<dbReference type="InterPro" id="IPR005854">
    <property type="entry name" value="PurF"/>
</dbReference>
<dbReference type="Proteomes" id="UP000779508">
    <property type="component" value="Unassembled WGS sequence"/>
</dbReference>
<keyword evidence="6" id="KW-0411">Iron-sulfur</keyword>
<keyword evidence="5 6" id="KW-0315">Glutamine amidotransferase</keyword>
<feature type="domain" description="Glutamine amidotransferase type-2" evidence="8">
    <location>
        <begin position="20"/>
        <end position="240"/>
    </location>
</feature>
<comment type="catalytic activity">
    <reaction evidence="6 7">
        <text>5-phospho-beta-D-ribosylamine + L-glutamate + diphosphate = 5-phospho-alpha-D-ribose 1-diphosphate + L-glutamine + H2O</text>
        <dbReference type="Rhea" id="RHEA:14905"/>
        <dbReference type="ChEBI" id="CHEBI:15377"/>
        <dbReference type="ChEBI" id="CHEBI:29985"/>
        <dbReference type="ChEBI" id="CHEBI:33019"/>
        <dbReference type="ChEBI" id="CHEBI:58017"/>
        <dbReference type="ChEBI" id="CHEBI:58359"/>
        <dbReference type="ChEBI" id="CHEBI:58681"/>
        <dbReference type="EC" id="2.4.2.14"/>
    </reaction>
</comment>
<protein>
    <recommendedName>
        <fullName evidence="6">Amidophosphoribosyltransferase</fullName>
        <shortName evidence="6">ATase</shortName>
        <ecNumber evidence="6">2.4.2.14</ecNumber>
    </recommendedName>
    <alternativeName>
        <fullName evidence="6">Glutamine phosphoribosylpyrophosphate amidotransferase</fullName>
        <shortName evidence="6">GPATase</shortName>
    </alternativeName>
</protein>
<keyword evidence="6" id="KW-0479">Metal-binding</keyword>
<comment type="cofactor">
    <cofactor evidence="6">
        <name>Mg(2+)</name>
        <dbReference type="ChEBI" id="CHEBI:18420"/>
    </cofactor>
    <text evidence="6">Binds 1 Mg(2+) ion per subunit.</text>
</comment>
<feature type="binding site" evidence="6">
    <location>
        <position position="365"/>
    </location>
    <ligand>
        <name>Mg(2+)</name>
        <dbReference type="ChEBI" id="CHEBI:18420"/>
    </ligand>
</feature>
<dbReference type="NCBIfam" id="TIGR01134">
    <property type="entry name" value="purF"/>
    <property type="match status" value="1"/>
</dbReference>
<feature type="binding site" evidence="6">
    <location>
        <position position="402"/>
    </location>
    <ligand>
        <name>[4Fe-4S] cluster</name>
        <dbReference type="ChEBI" id="CHEBI:49883"/>
    </ligand>
</feature>
<evidence type="ECO:0000256" key="7">
    <source>
        <dbReference type="PIRNR" id="PIRNR000485"/>
    </source>
</evidence>
<dbReference type="Pfam" id="PF00156">
    <property type="entry name" value="Pribosyltran"/>
    <property type="match status" value="1"/>
</dbReference>
<proteinExistence type="inferred from homology"/>
<keyword evidence="6 7" id="KW-0328">Glycosyltransferase</keyword>
<dbReference type="EC" id="2.4.2.14" evidence="6"/>
<evidence type="ECO:0000259" key="8">
    <source>
        <dbReference type="PROSITE" id="PS51278"/>
    </source>
</evidence>
<dbReference type="RefSeq" id="WP_216419236.1">
    <property type="nucleotide sequence ID" value="NZ_JAHLQK010000007.1"/>
</dbReference>
<keyword evidence="4 6" id="KW-0658">Purine biosynthesis</keyword>
<dbReference type="Pfam" id="PF13537">
    <property type="entry name" value="GATase_7"/>
    <property type="match status" value="1"/>
</dbReference>
<keyword evidence="6" id="KW-0408">Iron</keyword>
<evidence type="ECO:0000256" key="6">
    <source>
        <dbReference type="HAMAP-Rule" id="MF_01931"/>
    </source>
</evidence>
<comment type="function">
    <text evidence="6">Catalyzes the formation of phosphoribosylamine from phosphoribosylpyrophosphate (PRPP) and glutamine.</text>
</comment>
<keyword evidence="6" id="KW-0004">4Fe-4S</keyword>
<comment type="similarity">
    <text evidence="2 6 7">In the C-terminal section; belongs to the purine/pyrimidine phosphoribosyltransferase family.</text>
</comment>
<feature type="binding site" evidence="6">
    <location>
        <position position="366"/>
    </location>
    <ligand>
        <name>Mg(2+)</name>
        <dbReference type="ChEBI" id="CHEBI:18420"/>
    </ligand>
</feature>